<keyword evidence="1" id="KW-0812">Transmembrane</keyword>
<keyword evidence="4" id="KW-1185">Reference proteome</keyword>
<keyword evidence="1" id="KW-1133">Transmembrane helix</keyword>
<feature type="transmembrane region" description="Helical" evidence="1">
    <location>
        <begin position="201"/>
        <end position="221"/>
    </location>
</feature>
<keyword evidence="1" id="KW-0472">Membrane</keyword>
<sequence>MSGTTLPETIHLPPDHTRHNLSIAAIVIYGVFLPLVWLIEYAVAWSDWVSKKRERLDWRVPLFIFFDFLSLLCIIRIIGSALYLSTSSPSTGVFIVQTLFSSLGYMPMVMKLLLILQRIIRKAPDQSSLVLVGRALILVRVILSVGVILIIAGASTLILALWKAGSMVVVVAFLLLGSIHICLLLPTRWHNALPKGGNRGLAVAATALPPLLVRAVYFIVLEFSEDGKYHPVTGDPGYLVGLGYTMELLVIISLLSATIVSEELPWFNQRVDYGKITRQKSSDGPDNHA</sequence>
<dbReference type="PANTHER" id="PTHR42109">
    <property type="entry name" value="UNPLACED GENOMIC SCAFFOLD UM_SCAF_CONTIG_1.265, WHOLE GENOME SHOTGUN SEQUENCE"/>
    <property type="match status" value="1"/>
</dbReference>
<dbReference type="Proteomes" id="UP001187682">
    <property type="component" value="Unassembled WGS sequence"/>
</dbReference>
<dbReference type="PANTHER" id="PTHR42109:SF2">
    <property type="entry name" value="INTEGRAL MEMBRANE PROTEIN"/>
    <property type="match status" value="1"/>
</dbReference>
<feature type="transmembrane region" description="Helical" evidence="1">
    <location>
        <begin position="94"/>
        <end position="116"/>
    </location>
</feature>
<gene>
    <name evidence="3" type="ORF">DNG_10132</name>
</gene>
<name>A0AAE8T014_9PEZI</name>
<evidence type="ECO:0000256" key="1">
    <source>
        <dbReference type="SAM" id="Phobius"/>
    </source>
</evidence>
<dbReference type="AlphaFoldDB" id="A0AAE8T014"/>
<feature type="transmembrane region" description="Helical" evidence="1">
    <location>
        <begin position="168"/>
        <end position="189"/>
    </location>
</feature>
<evidence type="ECO:0000313" key="4">
    <source>
        <dbReference type="Proteomes" id="UP001187682"/>
    </source>
</evidence>
<feature type="transmembrane region" description="Helical" evidence="1">
    <location>
        <begin position="241"/>
        <end position="260"/>
    </location>
</feature>
<organism evidence="3 4">
    <name type="scientific">Cephalotrichum gorgonifer</name>
    <dbReference type="NCBI Taxonomy" id="2041049"/>
    <lineage>
        <taxon>Eukaryota</taxon>
        <taxon>Fungi</taxon>
        <taxon>Dikarya</taxon>
        <taxon>Ascomycota</taxon>
        <taxon>Pezizomycotina</taxon>
        <taxon>Sordariomycetes</taxon>
        <taxon>Hypocreomycetidae</taxon>
        <taxon>Microascales</taxon>
        <taxon>Microascaceae</taxon>
        <taxon>Cephalotrichum</taxon>
    </lineage>
</organism>
<evidence type="ECO:0000259" key="2">
    <source>
        <dbReference type="Pfam" id="PF24800"/>
    </source>
</evidence>
<evidence type="ECO:0000313" key="3">
    <source>
        <dbReference type="EMBL" id="SPO07438.1"/>
    </source>
</evidence>
<protein>
    <recommendedName>
        <fullName evidence="2">DUF7702 domain-containing protein</fullName>
    </recommendedName>
</protein>
<accession>A0AAE8T014</accession>
<proteinExistence type="predicted"/>
<feature type="domain" description="DUF7702" evidence="2">
    <location>
        <begin position="17"/>
        <end position="257"/>
    </location>
</feature>
<dbReference type="InterPro" id="IPR056119">
    <property type="entry name" value="DUF7702"/>
</dbReference>
<feature type="transmembrane region" description="Helical" evidence="1">
    <location>
        <begin position="137"/>
        <end position="162"/>
    </location>
</feature>
<reference evidence="3" key="1">
    <citation type="submission" date="2018-03" db="EMBL/GenBank/DDBJ databases">
        <authorList>
            <person name="Guldener U."/>
        </authorList>
    </citation>
    <scope>NUCLEOTIDE SEQUENCE</scope>
</reference>
<comment type="caution">
    <text evidence="3">The sequence shown here is derived from an EMBL/GenBank/DDBJ whole genome shotgun (WGS) entry which is preliminary data.</text>
</comment>
<feature type="transmembrane region" description="Helical" evidence="1">
    <location>
        <begin position="20"/>
        <end position="39"/>
    </location>
</feature>
<dbReference type="EMBL" id="ONZQ02000020">
    <property type="protein sequence ID" value="SPO07438.1"/>
    <property type="molecule type" value="Genomic_DNA"/>
</dbReference>
<feature type="transmembrane region" description="Helical" evidence="1">
    <location>
        <begin position="60"/>
        <end position="82"/>
    </location>
</feature>
<dbReference type="Pfam" id="PF24800">
    <property type="entry name" value="DUF7702"/>
    <property type="match status" value="1"/>
</dbReference>